<proteinExistence type="predicted"/>
<dbReference type="Gramene" id="TKW38435">
    <property type="protein sequence ID" value="TKW38435"/>
    <property type="gene ID" value="SEVIR_1G114000v2"/>
</dbReference>
<keyword evidence="2" id="KW-1185">Reference proteome</keyword>
<dbReference type="PANTHER" id="PTHR35161">
    <property type="entry name" value="OS02G0303100 PROTEIN"/>
    <property type="match status" value="1"/>
</dbReference>
<reference evidence="1" key="1">
    <citation type="submission" date="2019-03" db="EMBL/GenBank/DDBJ databases">
        <title>WGS assembly of Setaria viridis.</title>
        <authorList>
            <person name="Huang P."/>
            <person name="Jenkins J."/>
            <person name="Grimwood J."/>
            <person name="Barry K."/>
            <person name="Healey A."/>
            <person name="Mamidi S."/>
            <person name="Sreedasyam A."/>
            <person name="Shu S."/>
            <person name="Feldman M."/>
            <person name="Wu J."/>
            <person name="Yu Y."/>
            <person name="Chen C."/>
            <person name="Johnson J."/>
            <person name="Rokhsar D."/>
            <person name="Baxter I."/>
            <person name="Schmutz J."/>
            <person name="Brutnell T."/>
            <person name="Kellogg E."/>
        </authorList>
    </citation>
    <scope>NUCLEOTIDE SEQUENCE [LARGE SCALE GENOMIC DNA]</scope>
</reference>
<organism evidence="1 2">
    <name type="scientific">Setaria viridis</name>
    <name type="common">Green bristlegrass</name>
    <name type="synonym">Setaria italica subsp. viridis</name>
    <dbReference type="NCBI Taxonomy" id="4556"/>
    <lineage>
        <taxon>Eukaryota</taxon>
        <taxon>Viridiplantae</taxon>
        <taxon>Streptophyta</taxon>
        <taxon>Embryophyta</taxon>
        <taxon>Tracheophyta</taxon>
        <taxon>Spermatophyta</taxon>
        <taxon>Magnoliopsida</taxon>
        <taxon>Liliopsida</taxon>
        <taxon>Poales</taxon>
        <taxon>Poaceae</taxon>
        <taxon>PACMAD clade</taxon>
        <taxon>Panicoideae</taxon>
        <taxon>Panicodae</taxon>
        <taxon>Paniceae</taxon>
        <taxon>Cenchrinae</taxon>
        <taxon>Setaria</taxon>
    </lineage>
</organism>
<gene>
    <name evidence="1" type="ORF">SEVIR_1G114000v2</name>
</gene>
<protein>
    <submittedName>
        <fullName evidence="1">Uncharacterized protein</fullName>
    </submittedName>
</protein>
<dbReference type="PANTHER" id="PTHR35161:SF18">
    <property type="entry name" value="METAXIN GLUTATHIONE S-TRANSFERASE DOMAIN-CONTAINING PROTEIN"/>
    <property type="match status" value="1"/>
</dbReference>
<dbReference type="Proteomes" id="UP000298652">
    <property type="component" value="Chromosome 1"/>
</dbReference>
<dbReference type="EMBL" id="CM016552">
    <property type="protein sequence ID" value="TKW38435.1"/>
    <property type="molecule type" value="Genomic_DNA"/>
</dbReference>
<evidence type="ECO:0000313" key="2">
    <source>
        <dbReference type="Proteomes" id="UP000298652"/>
    </source>
</evidence>
<dbReference type="AlphaFoldDB" id="A0A4U6W915"/>
<accession>A0A4U6W915</accession>
<sequence>MIFMLFDVNGNGQYWLPPYMDHLLGLMWNNFGDRGIYAIHAALVPMVLYPHLFKELHDFISAKIRDSKYHDICVALVANAPDWRREVHNNDLLCETYFFRQGLDYVVPYNYPNQFHIRRDQLATL</sequence>
<evidence type="ECO:0000313" key="1">
    <source>
        <dbReference type="EMBL" id="TKW38435.1"/>
    </source>
</evidence>
<name>A0A4U6W915_SETVI</name>